<dbReference type="InterPro" id="IPR010349">
    <property type="entry name" value="Asparaginase_II"/>
</dbReference>
<dbReference type="AlphaFoldDB" id="A0A1Q2CSE4"/>
<organism evidence="1 2">
    <name type="scientific">Tessaracoccus aquimaris</name>
    <dbReference type="NCBI Taxonomy" id="1332264"/>
    <lineage>
        <taxon>Bacteria</taxon>
        <taxon>Bacillati</taxon>
        <taxon>Actinomycetota</taxon>
        <taxon>Actinomycetes</taxon>
        <taxon>Propionibacteriales</taxon>
        <taxon>Propionibacteriaceae</taxon>
        <taxon>Tessaracoccus</taxon>
    </lineage>
</organism>
<accession>A0A1Q2CSE4</accession>
<evidence type="ECO:0000313" key="1">
    <source>
        <dbReference type="EMBL" id="AQP49034.1"/>
    </source>
</evidence>
<name>A0A1Q2CSE4_9ACTN</name>
<evidence type="ECO:0000313" key="2">
    <source>
        <dbReference type="Proteomes" id="UP000188145"/>
    </source>
</evidence>
<dbReference type="STRING" id="1332264.BW730_17565"/>
<proteinExistence type="predicted"/>
<dbReference type="PANTHER" id="PTHR42110:SF1">
    <property type="entry name" value="L-ASPARAGINASE, PUTATIVE (AFU_ORTHOLOGUE AFUA_3G11890)-RELATED"/>
    <property type="match status" value="1"/>
</dbReference>
<dbReference type="RefSeq" id="WP_077687390.1">
    <property type="nucleotide sequence ID" value="NZ_CP019606.1"/>
</dbReference>
<sequence length="324" mass="33424">MVNVVEPVLAEVWRGDYLESQHRGSLVVLGADGAVRLSVGDVTSATLPRSAVKPLQAIGMLRIGLDVVGAELALVGASHSGEDFHRAAAAAILADCGLTVDDLQNTASLPGDEGALIDWVRGGHGREPLAHNCSGKHAGMLRTCVRAGWSTDDYLSPTHPLQVAARAALAEFTGEPVGDPVADGCGAPAFATTLTGLARAFGRLASASDGEARQIADAFRAFPEYVSGTQRDEVVFHREVPGLVCKLGAEGAFAVGLADGTGIAVKIADGNHRGNIPVLVAVLEALGHGTDRLRDLDPYPVLGHGVPVGRVRLAETIAPVIAAL</sequence>
<keyword evidence="2" id="KW-1185">Reference proteome</keyword>
<dbReference type="KEGG" id="tes:BW730_17565"/>
<dbReference type="OrthoDB" id="9780674at2"/>
<dbReference type="EMBL" id="CP019606">
    <property type="protein sequence ID" value="AQP49034.1"/>
    <property type="molecule type" value="Genomic_DNA"/>
</dbReference>
<dbReference type="PANTHER" id="PTHR42110">
    <property type="entry name" value="L-ASPARAGINASE, PUTATIVE (AFU_ORTHOLOGUE AFUA_3G11890)-RELATED"/>
    <property type="match status" value="1"/>
</dbReference>
<gene>
    <name evidence="1" type="ORF">BW730_17565</name>
</gene>
<reference evidence="2" key="1">
    <citation type="submission" date="2017-02" db="EMBL/GenBank/DDBJ databases">
        <title>Tessaracoccus aquaemaris sp. nov., isolated from the intestine of a Korean rockfish, Sebastes schlegelii, in a marine aquaculture pond.</title>
        <authorList>
            <person name="Tak E.J."/>
            <person name="Bae J.-W."/>
        </authorList>
    </citation>
    <scope>NUCLEOTIDE SEQUENCE [LARGE SCALE GENOMIC DNA]</scope>
    <source>
        <strain evidence="2">NSG39</strain>
    </source>
</reference>
<dbReference type="Proteomes" id="UP000188145">
    <property type="component" value="Chromosome"/>
</dbReference>
<protein>
    <submittedName>
        <fullName evidence="1">Asparaginase</fullName>
    </submittedName>
</protein>
<dbReference type="Pfam" id="PF06089">
    <property type="entry name" value="Asparaginase_II"/>
    <property type="match status" value="1"/>
</dbReference>